<dbReference type="Proteomes" id="UP001177140">
    <property type="component" value="Unassembled WGS sequence"/>
</dbReference>
<name>A0AA41VAQ7_PAPNU</name>
<proteinExistence type="predicted"/>
<dbReference type="PRINTS" id="PR00305">
    <property type="entry name" value="1433ZETA"/>
</dbReference>
<dbReference type="Gene3D" id="1.20.190.20">
    <property type="entry name" value="14-3-3 domain"/>
    <property type="match status" value="1"/>
</dbReference>
<dbReference type="InterPro" id="IPR000308">
    <property type="entry name" value="14-3-3"/>
</dbReference>
<feature type="non-terminal residue" evidence="1">
    <location>
        <position position="1"/>
    </location>
</feature>
<dbReference type="InterPro" id="IPR036815">
    <property type="entry name" value="14-3-3_dom_sf"/>
</dbReference>
<keyword evidence="2" id="KW-1185">Reference proteome</keyword>
<organism evidence="1 2">
    <name type="scientific">Papaver nudicaule</name>
    <name type="common">Iceland poppy</name>
    <dbReference type="NCBI Taxonomy" id="74823"/>
    <lineage>
        <taxon>Eukaryota</taxon>
        <taxon>Viridiplantae</taxon>
        <taxon>Streptophyta</taxon>
        <taxon>Embryophyta</taxon>
        <taxon>Tracheophyta</taxon>
        <taxon>Spermatophyta</taxon>
        <taxon>Magnoliopsida</taxon>
        <taxon>Ranunculales</taxon>
        <taxon>Papaveraceae</taxon>
        <taxon>Papaveroideae</taxon>
        <taxon>Papaver</taxon>
    </lineage>
</organism>
<comment type="caution">
    <text evidence="1">The sequence shown here is derived from an EMBL/GenBank/DDBJ whole genome shotgun (WGS) entry which is preliminary data.</text>
</comment>
<sequence length="99" mass="11399">YKLEMNAFLRLRKYLNHPILGKATQLQDKVYKQDNCCIYSVQAFNESIAELYTPGEESYKDSTSIMQLLWDKLNLRTSDMQDGVYVIKDAAPAPALTLF</sequence>
<dbReference type="SUPFAM" id="SSF48445">
    <property type="entry name" value="14-3-3 protein"/>
    <property type="match status" value="1"/>
</dbReference>
<evidence type="ECO:0000313" key="2">
    <source>
        <dbReference type="Proteomes" id="UP001177140"/>
    </source>
</evidence>
<evidence type="ECO:0000313" key="1">
    <source>
        <dbReference type="EMBL" id="MCL7031368.1"/>
    </source>
</evidence>
<dbReference type="EMBL" id="JAJJMA010111400">
    <property type="protein sequence ID" value="MCL7031368.1"/>
    <property type="molecule type" value="Genomic_DNA"/>
</dbReference>
<dbReference type="AlphaFoldDB" id="A0AA41VAQ7"/>
<protein>
    <submittedName>
        <fullName evidence="1">Uncharacterized protein</fullName>
    </submittedName>
</protein>
<gene>
    <name evidence="1" type="ORF">MKW94_005319</name>
</gene>
<reference evidence="1" key="1">
    <citation type="submission" date="2022-03" db="EMBL/GenBank/DDBJ databases">
        <title>A functionally conserved STORR gene fusion in Papaver species that diverged 16.8 million years ago.</title>
        <authorList>
            <person name="Catania T."/>
        </authorList>
    </citation>
    <scope>NUCLEOTIDE SEQUENCE</scope>
    <source>
        <strain evidence="1">S-191538</strain>
    </source>
</reference>
<accession>A0AA41VAQ7</accession>